<protein>
    <submittedName>
        <fullName evidence="1">Uncharacterized protein</fullName>
    </submittedName>
</protein>
<name>A0A517NSS7_9BACT</name>
<organism evidence="1 2">
    <name type="scientific">Stieleria marina</name>
    <dbReference type="NCBI Taxonomy" id="1930275"/>
    <lineage>
        <taxon>Bacteria</taxon>
        <taxon>Pseudomonadati</taxon>
        <taxon>Planctomycetota</taxon>
        <taxon>Planctomycetia</taxon>
        <taxon>Pirellulales</taxon>
        <taxon>Pirellulaceae</taxon>
        <taxon>Stieleria</taxon>
    </lineage>
</organism>
<evidence type="ECO:0000313" key="1">
    <source>
        <dbReference type="EMBL" id="QDT10190.1"/>
    </source>
</evidence>
<reference evidence="1 2" key="1">
    <citation type="submission" date="2019-02" db="EMBL/GenBank/DDBJ databases">
        <title>Deep-cultivation of Planctomycetes and their phenomic and genomic characterization uncovers novel biology.</title>
        <authorList>
            <person name="Wiegand S."/>
            <person name="Jogler M."/>
            <person name="Boedeker C."/>
            <person name="Pinto D."/>
            <person name="Vollmers J."/>
            <person name="Rivas-Marin E."/>
            <person name="Kohn T."/>
            <person name="Peeters S.H."/>
            <person name="Heuer A."/>
            <person name="Rast P."/>
            <person name="Oberbeckmann S."/>
            <person name="Bunk B."/>
            <person name="Jeske O."/>
            <person name="Meyerdierks A."/>
            <person name="Storesund J.E."/>
            <person name="Kallscheuer N."/>
            <person name="Luecker S."/>
            <person name="Lage O.M."/>
            <person name="Pohl T."/>
            <person name="Merkel B.J."/>
            <person name="Hornburger P."/>
            <person name="Mueller R.-W."/>
            <person name="Bruemmer F."/>
            <person name="Labrenz M."/>
            <person name="Spormann A.M."/>
            <person name="Op den Camp H."/>
            <person name="Overmann J."/>
            <person name="Amann R."/>
            <person name="Jetten M.S.M."/>
            <person name="Mascher T."/>
            <person name="Medema M.H."/>
            <person name="Devos D.P."/>
            <person name="Kaster A.-K."/>
            <person name="Ovreas L."/>
            <person name="Rohde M."/>
            <person name="Galperin M.Y."/>
            <person name="Jogler C."/>
        </authorList>
    </citation>
    <scope>NUCLEOTIDE SEQUENCE [LARGE SCALE GENOMIC DNA]</scope>
    <source>
        <strain evidence="1 2">K23_9</strain>
    </source>
</reference>
<accession>A0A517NSS7</accession>
<dbReference type="AlphaFoldDB" id="A0A517NSS7"/>
<keyword evidence="2" id="KW-1185">Reference proteome</keyword>
<dbReference type="EMBL" id="CP036526">
    <property type="protein sequence ID" value="QDT10190.1"/>
    <property type="molecule type" value="Genomic_DNA"/>
</dbReference>
<gene>
    <name evidence="1" type="ORF">K239x_21450</name>
</gene>
<dbReference type="Proteomes" id="UP000319817">
    <property type="component" value="Chromosome"/>
</dbReference>
<evidence type="ECO:0000313" key="2">
    <source>
        <dbReference type="Proteomes" id="UP000319817"/>
    </source>
</evidence>
<proteinExistence type="predicted"/>
<sequence>MLHPDDPLMTENLRKARATNFYTCKGDDSQVVARIGDASKGKLVIELRAQPANGATSQFFWAHPGPGFNGQQQRKRTLRQSDQVNAYLFAIPGEWAIGKIRFDPFATYDKYADAGEMMIESISIYQLQ</sequence>